<feature type="transmembrane region" description="Helical" evidence="2">
    <location>
        <begin position="57"/>
        <end position="76"/>
    </location>
</feature>
<evidence type="ECO:0000256" key="1">
    <source>
        <dbReference type="SAM" id="MobiDB-lite"/>
    </source>
</evidence>
<proteinExistence type="predicted"/>
<feature type="transmembrane region" description="Helical" evidence="2">
    <location>
        <begin position="116"/>
        <end position="136"/>
    </location>
</feature>
<keyword evidence="4" id="KW-1185">Reference proteome</keyword>
<dbReference type="RefSeq" id="WP_125982515.1">
    <property type="nucleotide sequence ID" value="NZ_QXGL01000014.1"/>
</dbReference>
<dbReference type="EMBL" id="QXGL01000014">
    <property type="protein sequence ID" value="RSX50584.1"/>
    <property type="molecule type" value="Genomic_DNA"/>
</dbReference>
<name>A0A430FCL5_9BIFI</name>
<feature type="region of interest" description="Disordered" evidence="1">
    <location>
        <begin position="207"/>
        <end position="227"/>
    </location>
</feature>
<feature type="compositionally biased region" description="Polar residues" evidence="1">
    <location>
        <begin position="209"/>
        <end position="218"/>
    </location>
</feature>
<feature type="transmembrane region" description="Helical" evidence="2">
    <location>
        <begin position="148"/>
        <end position="165"/>
    </location>
</feature>
<reference evidence="3 4" key="1">
    <citation type="submission" date="2018-09" db="EMBL/GenBank/DDBJ databases">
        <title>Characterization of the phylogenetic diversity of five novel species belonging to the genus Bifidobacterium.</title>
        <authorList>
            <person name="Lugli G.A."/>
            <person name="Duranti S."/>
            <person name="Milani C."/>
        </authorList>
    </citation>
    <scope>NUCLEOTIDE SEQUENCE [LARGE SCALE GENOMIC DNA]</scope>
    <source>
        <strain evidence="3 4">2034B</strain>
    </source>
</reference>
<feature type="transmembrane region" description="Helical" evidence="2">
    <location>
        <begin position="23"/>
        <end position="45"/>
    </location>
</feature>
<keyword evidence="2" id="KW-0472">Membrane</keyword>
<feature type="transmembrane region" description="Helical" evidence="2">
    <location>
        <begin position="83"/>
        <end position="104"/>
    </location>
</feature>
<evidence type="ECO:0000313" key="3">
    <source>
        <dbReference type="EMBL" id="RSX50584.1"/>
    </source>
</evidence>
<gene>
    <name evidence="3" type="ORF">D2E25_2016</name>
</gene>
<keyword evidence="2" id="KW-1133">Transmembrane helix</keyword>
<protein>
    <submittedName>
        <fullName evidence="3">Uncharacterized protein</fullName>
    </submittedName>
</protein>
<dbReference type="Proteomes" id="UP000287533">
    <property type="component" value="Unassembled WGS sequence"/>
</dbReference>
<comment type="caution">
    <text evidence="3">The sequence shown here is derived from an EMBL/GenBank/DDBJ whole genome shotgun (WGS) entry which is preliminary data.</text>
</comment>
<organism evidence="3 4">
    <name type="scientific">Bifidobacterium goeldii</name>
    <dbReference type="NCBI Taxonomy" id="2306975"/>
    <lineage>
        <taxon>Bacteria</taxon>
        <taxon>Bacillati</taxon>
        <taxon>Actinomycetota</taxon>
        <taxon>Actinomycetes</taxon>
        <taxon>Bifidobacteriales</taxon>
        <taxon>Bifidobacteriaceae</taxon>
        <taxon>Bifidobacterium</taxon>
    </lineage>
</organism>
<keyword evidence="2" id="KW-0812">Transmembrane</keyword>
<evidence type="ECO:0000313" key="4">
    <source>
        <dbReference type="Proteomes" id="UP000287533"/>
    </source>
</evidence>
<evidence type="ECO:0000256" key="2">
    <source>
        <dbReference type="SAM" id="Phobius"/>
    </source>
</evidence>
<dbReference type="AlphaFoldDB" id="A0A430FCL5"/>
<sequence>MVTQQSPNETSPNQPHARHRDPLSWFPTAIVVSCVGFAIVIFYALNQAFSWNIPGDSFFTPIGLVLSVTCAIPFLFEKDIAQTARILFIVFIVPFVIFGAFLFIDAPNSNNKEQFKGLGLFCFIQALIYIADYCVIRSSIKRNVTIDIHSMILYPVLVCLAVMVMNFPGNFGLASFIGSSFLGFMTFTQLKDLWSVLVKVLTAPEPEHTPQQTNADSSVKQEEAGNE</sequence>
<accession>A0A430FCL5</accession>